<comment type="caution">
    <text evidence="2">The sequence shown here is derived from an EMBL/GenBank/DDBJ whole genome shotgun (WGS) entry which is preliminary data.</text>
</comment>
<evidence type="ECO:0000313" key="2">
    <source>
        <dbReference type="EMBL" id="CAF4648806.1"/>
    </source>
</evidence>
<organism evidence="2 3">
    <name type="scientific">Rotaria magnacalcarata</name>
    <dbReference type="NCBI Taxonomy" id="392030"/>
    <lineage>
        <taxon>Eukaryota</taxon>
        <taxon>Metazoa</taxon>
        <taxon>Spiralia</taxon>
        <taxon>Gnathifera</taxon>
        <taxon>Rotifera</taxon>
        <taxon>Eurotatoria</taxon>
        <taxon>Bdelloidea</taxon>
        <taxon>Philodinida</taxon>
        <taxon>Philodinidae</taxon>
        <taxon>Rotaria</taxon>
    </lineage>
</organism>
<feature type="region of interest" description="Disordered" evidence="1">
    <location>
        <begin position="34"/>
        <end position="55"/>
    </location>
</feature>
<dbReference type="Proteomes" id="UP000681720">
    <property type="component" value="Unassembled WGS sequence"/>
</dbReference>
<feature type="non-terminal residue" evidence="2">
    <location>
        <position position="55"/>
    </location>
</feature>
<accession>A0A8S2ZS37</accession>
<feature type="compositionally biased region" description="Polar residues" evidence="1">
    <location>
        <begin position="43"/>
        <end position="55"/>
    </location>
</feature>
<evidence type="ECO:0000256" key="1">
    <source>
        <dbReference type="SAM" id="MobiDB-lite"/>
    </source>
</evidence>
<reference evidence="2" key="1">
    <citation type="submission" date="2021-02" db="EMBL/GenBank/DDBJ databases">
        <authorList>
            <person name="Nowell W R."/>
        </authorList>
    </citation>
    <scope>NUCLEOTIDE SEQUENCE</scope>
</reference>
<gene>
    <name evidence="2" type="ORF">GIL414_LOCUS40964</name>
</gene>
<proteinExistence type="predicted"/>
<name>A0A8S2ZS37_9BILA</name>
<evidence type="ECO:0000313" key="3">
    <source>
        <dbReference type="Proteomes" id="UP000681720"/>
    </source>
</evidence>
<protein>
    <submittedName>
        <fullName evidence="2">Uncharacterized protein</fullName>
    </submittedName>
</protein>
<dbReference type="AlphaFoldDB" id="A0A8S2ZS37"/>
<dbReference type="EMBL" id="CAJOBJ010114840">
    <property type="protein sequence ID" value="CAF4648806.1"/>
    <property type="molecule type" value="Genomic_DNA"/>
</dbReference>
<sequence length="55" mass="6162">MNIHFRHHIFNSIINHFDQVNQTISTAIITPTSTSIADPTSSLSLPSDQTKINKK</sequence>